<evidence type="ECO:0000313" key="2">
    <source>
        <dbReference type="Proteomes" id="UP000076023"/>
    </source>
</evidence>
<accession>A0A146GBD7</accession>
<dbReference type="AlphaFoldDB" id="A0A146GBD7"/>
<evidence type="ECO:0000313" key="1">
    <source>
        <dbReference type="EMBL" id="GAT34097.1"/>
    </source>
</evidence>
<dbReference type="Proteomes" id="UP000076023">
    <property type="component" value="Unassembled WGS sequence"/>
</dbReference>
<protein>
    <recommendedName>
        <fullName evidence="3">Glycosyl transferase family 8</fullName>
    </recommendedName>
</protein>
<sequence length="277" mass="31063">MRFARFWQCRTNASGLVKAWGWSDQSEAEAGHNAEGRLARILNFLREGKDALDRYGYGSDGVLREPVVEEGSLSDGGRYAISRNAYGAFVLNAERVIFVDADVSVRISLIDRLKGLFGRGVDPAAVFAAREQEIRDWQRKNSRYSIACYRTFAGFRLVVRNFLAGPEHDEVRRILRELCNDANYRQLCARQACFRARLTPKPYRTGTGMPPARFPFEKSGDAERFASWSEGYLKAATGYAVCRTPVILGDAEPLPAVREVLTIHDKACCRGDQLPLA</sequence>
<proteinExistence type="predicted"/>
<keyword evidence="2" id="KW-1185">Reference proteome</keyword>
<dbReference type="RefSeq" id="WP_153811424.1">
    <property type="nucleotide sequence ID" value="NZ_BDCO01000002.1"/>
</dbReference>
<organism evidence="1 2">
    <name type="scientific">Terrimicrobium sacchariphilum</name>
    <dbReference type="NCBI Taxonomy" id="690879"/>
    <lineage>
        <taxon>Bacteria</taxon>
        <taxon>Pseudomonadati</taxon>
        <taxon>Verrucomicrobiota</taxon>
        <taxon>Terrimicrobiia</taxon>
        <taxon>Terrimicrobiales</taxon>
        <taxon>Terrimicrobiaceae</taxon>
        <taxon>Terrimicrobium</taxon>
    </lineage>
</organism>
<evidence type="ECO:0008006" key="3">
    <source>
        <dbReference type="Google" id="ProtNLM"/>
    </source>
</evidence>
<name>A0A146GBD7_TERSA</name>
<gene>
    <name evidence="1" type="ORF">TSACC_22520</name>
</gene>
<reference evidence="2" key="1">
    <citation type="journal article" date="2017" name="Genome Announc.">
        <title>Draft Genome Sequence of Terrimicrobium sacchariphilum NM-5T, a Facultative Anaerobic Soil Bacterium of the Class Spartobacteria.</title>
        <authorList>
            <person name="Qiu Y.L."/>
            <person name="Tourlousse D.M."/>
            <person name="Matsuura N."/>
            <person name="Ohashi A."/>
            <person name="Sekiguchi Y."/>
        </authorList>
    </citation>
    <scope>NUCLEOTIDE SEQUENCE [LARGE SCALE GENOMIC DNA]</scope>
    <source>
        <strain evidence="2">NM-5</strain>
    </source>
</reference>
<comment type="caution">
    <text evidence="1">The sequence shown here is derived from an EMBL/GenBank/DDBJ whole genome shotgun (WGS) entry which is preliminary data.</text>
</comment>
<dbReference type="OrthoDB" id="877274at2"/>
<dbReference type="InParanoid" id="A0A146GBD7"/>
<dbReference type="EMBL" id="BDCO01000002">
    <property type="protein sequence ID" value="GAT34097.1"/>
    <property type="molecule type" value="Genomic_DNA"/>
</dbReference>
<dbReference type="STRING" id="690879.TSACC_22520"/>